<dbReference type="RefSeq" id="WP_375357795.1">
    <property type="nucleotide sequence ID" value="NZ_JBHHMI010000033.1"/>
</dbReference>
<evidence type="ECO:0000313" key="9">
    <source>
        <dbReference type="EMBL" id="MFB5269524.1"/>
    </source>
</evidence>
<keyword evidence="6 7" id="KW-0472">Membrane</keyword>
<dbReference type="Gene3D" id="1.20.1530.20">
    <property type="match status" value="1"/>
</dbReference>
<proteinExistence type="predicted"/>
<feature type="transmembrane region" description="Helical" evidence="7">
    <location>
        <begin position="318"/>
        <end position="336"/>
    </location>
</feature>
<feature type="transmembrane region" description="Helical" evidence="7">
    <location>
        <begin position="135"/>
        <end position="157"/>
    </location>
</feature>
<keyword evidence="4 7" id="KW-1133">Transmembrane helix</keyword>
<evidence type="ECO:0000256" key="6">
    <source>
        <dbReference type="ARBA" id="ARBA00023136"/>
    </source>
</evidence>
<feature type="transmembrane region" description="Helical" evidence="7">
    <location>
        <begin position="102"/>
        <end position="123"/>
    </location>
</feature>
<keyword evidence="10" id="KW-1185">Reference proteome</keyword>
<feature type="transmembrane region" description="Helical" evidence="7">
    <location>
        <begin position="289"/>
        <end position="306"/>
    </location>
</feature>
<dbReference type="InterPro" id="IPR006153">
    <property type="entry name" value="Cation/H_exchanger_TM"/>
</dbReference>
<evidence type="ECO:0000256" key="4">
    <source>
        <dbReference type="ARBA" id="ARBA00022989"/>
    </source>
</evidence>
<dbReference type="PANTHER" id="PTHR32468">
    <property type="entry name" value="CATION/H + ANTIPORTER"/>
    <property type="match status" value="1"/>
</dbReference>
<evidence type="ECO:0000256" key="7">
    <source>
        <dbReference type="SAM" id="Phobius"/>
    </source>
</evidence>
<keyword evidence="2" id="KW-0813">Transport</keyword>
<gene>
    <name evidence="9" type="ORF">ACE41H_22455</name>
</gene>
<evidence type="ECO:0000256" key="5">
    <source>
        <dbReference type="ARBA" id="ARBA00023065"/>
    </source>
</evidence>
<dbReference type="Proteomes" id="UP001580346">
    <property type="component" value="Unassembled WGS sequence"/>
</dbReference>
<feature type="transmembrane region" description="Helical" evidence="7">
    <location>
        <begin position="198"/>
        <end position="219"/>
    </location>
</feature>
<comment type="subcellular location">
    <subcellularLocation>
        <location evidence="1">Membrane</location>
        <topology evidence="1">Multi-pass membrane protein</topology>
    </subcellularLocation>
</comment>
<feature type="transmembrane region" description="Helical" evidence="7">
    <location>
        <begin position="382"/>
        <end position="404"/>
    </location>
</feature>
<feature type="transmembrane region" description="Helical" evidence="7">
    <location>
        <begin position="6"/>
        <end position="27"/>
    </location>
</feature>
<feature type="domain" description="Cation/H+ exchanger transmembrane" evidence="8">
    <location>
        <begin position="18"/>
        <end position="395"/>
    </location>
</feature>
<protein>
    <submittedName>
        <fullName evidence="9">Cation:proton antiporter</fullName>
    </submittedName>
</protein>
<keyword evidence="5" id="KW-0406">Ion transport</keyword>
<feature type="transmembrane region" description="Helical" evidence="7">
    <location>
        <begin position="169"/>
        <end position="192"/>
    </location>
</feature>
<dbReference type="Pfam" id="PF00999">
    <property type="entry name" value="Na_H_Exchanger"/>
    <property type="match status" value="1"/>
</dbReference>
<reference evidence="9 10" key="1">
    <citation type="submission" date="2024-09" db="EMBL/GenBank/DDBJ databases">
        <title>Paenibacillus zeirhizospherea sp. nov., isolated from surface of the maize (Zea mays) roots in a horticulture field, Hungary.</title>
        <authorList>
            <person name="Marton D."/>
            <person name="Farkas M."/>
            <person name="Bedics A."/>
            <person name="Toth E."/>
            <person name="Tancsics A."/>
            <person name="Boka K."/>
            <person name="Maroti G."/>
            <person name="Kriszt B."/>
            <person name="Cserhati M."/>
        </authorList>
    </citation>
    <scope>NUCLEOTIDE SEQUENCE [LARGE SCALE GENOMIC DNA]</scope>
    <source>
        <strain evidence="9 10">KCTC 33519</strain>
    </source>
</reference>
<feature type="transmembrane region" description="Helical" evidence="7">
    <location>
        <begin position="240"/>
        <end position="269"/>
    </location>
</feature>
<dbReference type="InterPro" id="IPR038770">
    <property type="entry name" value="Na+/solute_symporter_sf"/>
</dbReference>
<name>A0ABV5B061_9BACL</name>
<comment type="caution">
    <text evidence="9">The sequence shown here is derived from an EMBL/GenBank/DDBJ whole genome shotgun (WGS) entry which is preliminary data.</text>
</comment>
<evidence type="ECO:0000256" key="3">
    <source>
        <dbReference type="ARBA" id="ARBA00022692"/>
    </source>
</evidence>
<dbReference type="InterPro" id="IPR050794">
    <property type="entry name" value="CPA2_transporter"/>
</dbReference>
<feature type="transmembrane region" description="Helical" evidence="7">
    <location>
        <begin position="34"/>
        <end position="53"/>
    </location>
</feature>
<accession>A0ABV5B061</accession>
<organism evidence="9 10">
    <name type="scientific">Paenibacillus enshidis</name>
    <dbReference type="NCBI Taxonomy" id="1458439"/>
    <lineage>
        <taxon>Bacteria</taxon>
        <taxon>Bacillati</taxon>
        <taxon>Bacillota</taxon>
        <taxon>Bacilli</taxon>
        <taxon>Bacillales</taxon>
        <taxon>Paenibacillaceae</taxon>
        <taxon>Paenibacillus</taxon>
    </lineage>
</organism>
<evidence type="ECO:0000259" key="8">
    <source>
        <dbReference type="Pfam" id="PF00999"/>
    </source>
</evidence>
<keyword evidence="3 7" id="KW-0812">Transmembrane</keyword>
<evidence type="ECO:0000256" key="1">
    <source>
        <dbReference type="ARBA" id="ARBA00004141"/>
    </source>
</evidence>
<evidence type="ECO:0000256" key="2">
    <source>
        <dbReference type="ARBA" id="ARBA00022448"/>
    </source>
</evidence>
<sequence>MNGDLSSVLIALVFLLAVLQIIAKIFNKLKQPTVIGEMSAGILLGPSVFGLFAPELQQELFSQDVIMILSILSNIGLTLYMFLIGLELDFSYFKREQFENSVFVLIFGFFPSILFGGVTVYFLMGEFSDSIHPAIVVALFAGLAMSITAFPVVVRILSEKRIINTQLGVFTIMVAGMEDVVAWILLALLLSFVHDADLLKGAFTILGTTAFTLCILYILKPWLRRFGNKIEKQGKLSKNQFAAIILMVLGGAAVTDIIGVHTVFGGFLVGIAMPRKEILQREVSLRLEHLVVVLLLPVFFVCSGMNTNLIRLFSNSTFILPLIAIIAVSFIGKYGFSVLSLRKTGYSWRESSAISGLLNARGVMGLIVANIGLTENIFSDEMFSIMIVMVILTTLCASPIYNISKAERRMVFNRSGVSLKFKKVIRNLVMGSRR</sequence>
<feature type="transmembrane region" description="Helical" evidence="7">
    <location>
        <begin position="65"/>
        <end position="90"/>
    </location>
</feature>
<dbReference type="PANTHER" id="PTHR32468:SF0">
    <property type="entry name" value="K(+)_H(+) ANTIPORTER 1"/>
    <property type="match status" value="1"/>
</dbReference>
<dbReference type="EMBL" id="JBHHMI010000033">
    <property type="protein sequence ID" value="MFB5269524.1"/>
    <property type="molecule type" value="Genomic_DNA"/>
</dbReference>
<evidence type="ECO:0000313" key="10">
    <source>
        <dbReference type="Proteomes" id="UP001580346"/>
    </source>
</evidence>